<dbReference type="PANTHER" id="PTHR43283">
    <property type="entry name" value="BETA-LACTAMASE-RELATED"/>
    <property type="match status" value="1"/>
</dbReference>
<evidence type="ECO:0000259" key="1">
    <source>
        <dbReference type="Pfam" id="PF00144"/>
    </source>
</evidence>
<keyword evidence="2" id="KW-0378">Hydrolase</keyword>
<dbReference type="RefSeq" id="WP_160729441.1">
    <property type="nucleotide sequence ID" value="NZ_WTYP01000001.1"/>
</dbReference>
<keyword evidence="3" id="KW-1185">Reference proteome</keyword>
<dbReference type="AlphaFoldDB" id="A0A6I4V037"/>
<evidence type="ECO:0000313" key="3">
    <source>
        <dbReference type="Proteomes" id="UP000471435"/>
    </source>
</evidence>
<name>A0A6I4V037_9SPHN</name>
<comment type="caution">
    <text evidence="2">The sequence shown here is derived from an EMBL/GenBank/DDBJ whole genome shotgun (WGS) entry which is preliminary data.</text>
</comment>
<dbReference type="Proteomes" id="UP000471435">
    <property type="component" value="Unassembled WGS sequence"/>
</dbReference>
<dbReference type="Pfam" id="PF00144">
    <property type="entry name" value="Beta-lactamase"/>
    <property type="match status" value="1"/>
</dbReference>
<reference evidence="2 3" key="1">
    <citation type="submission" date="2019-12" db="EMBL/GenBank/DDBJ databases">
        <title>Genomic-based taxomic classification of the family Erythrobacteraceae.</title>
        <authorList>
            <person name="Xu L."/>
        </authorList>
    </citation>
    <scope>NUCLEOTIDE SEQUENCE [LARGE SCALE GENOMIC DNA]</scope>
    <source>
        <strain evidence="2 3">SW-109</strain>
    </source>
</reference>
<organism evidence="2 3">
    <name type="scientific">Pontixanthobacter luteolus</name>
    <dbReference type="NCBI Taxonomy" id="295089"/>
    <lineage>
        <taxon>Bacteria</taxon>
        <taxon>Pseudomonadati</taxon>
        <taxon>Pseudomonadota</taxon>
        <taxon>Alphaproteobacteria</taxon>
        <taxon>Sphingomonadales</taxon>
        <taxon>Erythrobacteraceae</taxon>
        <taxon>Pontixanthobacter</taxon>
    </lineage>
</organism>
<dbReference type="OrthoDB" id="9808046at2"/>
<dbReference type="EMBL" id="WTYP01000001">
    <property type="protein sequence ID" value="MXP46180.1"/>
    <property type="molecule type" value="Genomic_DNA"/>
</dbReference>
<accession>A0A6I4V037</accession>
<proteinExistence type="predicted"/>
<dbReference type="Gene3D" id="3.40.710.10">
    <property type="entry name" value="DD-peptidase/beta-lactamase superfamily"/>
    <property type="match status" value="1"/>
</dbReference>
<dbReference type="InterPro" id="IPR012338">
    <property type="entry name" value="Beta-lactam/transpept-like"/>
</dbReference>
<sequence length="434" mass="46269">MAFRNFNDQEFSRRSLLRGGAWLGAGAALSALPMGRMALAHGGHWPNVLATVEDYVASGKVANMVATLGWGQNAPDVIARGTLAFGGSTEADTDSLYRIYSNTKPVTGMATMMLIEDGEITLDTPLSEILPAFANMQVQKEYDGSIGEENLEPAKTEITIRHMLTHTAGLGYGIIQKGPIKDAYEQHGLIPGQVSRLPIPGLGRGNPVDSLEKFADGLAKLPLVYQPGTKWSYSVGLDLLGRVIEVVSGMPFDRFLSTRLFEPAGMNSTYFRVPQAQVGRLTTNYGIMNGTPLPIDPGMASIYLDKPAFPFGGAGLVSSPADFDRFQRMLVGLGEIDGVRVMSEEAVRLGTSNILPEAVDLSGTWVAGQGFGAGGRVTGSTYGWGGAAGTTAFCDIESGLRAGNFTQYMPAESYGIQREFPDLVLKDLAVLQGA</sequence>
<dbReference type="PANTHER" id="PTHR43283:SF3">
    <property type="entry name" value="BETA-LACTAMASE FAMILY PROTEIN (AFU_ORTHOLOGUE AFUA_5G07500)"/>
    <property type="match status" value="1"/>
</dbReference>
<protein>
    <submittedName>
        <fullName evidence="2">Serine hydrolase</fullName>
    </submittedName>
</protein>
<feature type="domain" description="Beta-lactamase-related" evidence="1">
    <location>
        <begin position="85"/>
        <end position="410"/>
    </location>
</feature>
<dbReference type="PROSITE" id="PS51318">
    <property type="entry name" value="TAT"/>
    <property type="match status" value="1"/>
</dbReference>
<evidence type="ECO:0000313" key="2">
    <source>
        <dbReference type="EMBL" id="MXP46180.1"/>
    </source>
</evidence>
<gene>
    <name evidence="2" type="ORF">GRI43_02080</name>
</gene>
<dbReference type="GO" id="GO:0016787">
    <property type="term" value="F:hydrolase activity"/>
    <property type="evidence" value="ECO:0007669"/>
    <property type="project" value="UniProtKB-KW"/>
</dbReference>
<dbReference type="InterPro" id="IPR050789">
    <property type="entry name" value="Diverse_Enzym_Activities"/>
</dbReference>
<dbReference type="InterPro" id="IPR006311">
    <property type="entry name" value="TAT_signal"/>
</dbReference>
<dbReference type="InterPro" id="IPR001466">
    <property type="entry name" value="Beta-lactam-related"/>
</dbReference>
<dbReference type="SUPFAM" id="SSF56601">
    <property type="entry name" value="beta-lactamase/transpeptidase-like"/>
    <property type="match status" value="1"/>
</dbReference>